<dbReference type="Proteomes" id="UP000598820">
    <property type="component" value="Unassembled WGS sequence"/>
</dbReference>
<keyword evidence="3" id="KW-1185">Reference proteome</keyword>
<organism evidence="2 3">
    <name type="scientific">Spirosoma profusum</name>
    <dbReference type="NCBI Taxonomy" id="2771354"/>
    <lineage>
        <taxon>Bacteria</taxon>
        <taxon>Pseudomonadati</taxon>
        <taxon>Bacteroidota</taxon>
        <taxon>Cytophagia</taxon>
        <taxon>Cytophagales</taxon>
        <taxon>Cytophagaceae</taxon>
        <taxon>Spirosoma</taxon>
    </lineage>
</organism>
<proteinExistence type="predicted"/>
<evidence type="ECO:0000256" key="1">
    <source>
        <dbReference type="SAM" id="Phobius"/>
    </source>
</evidence>
<keyword evidence="1" id="KW-0472">Membrane</keyword>
<feature type="transmembrane region" description="Helical" evidence="1">
    <location>
        <begin position="59"/>
        <end position="77"/>
    </location>
</feature>
<protein>
    <submittedName>
        <fullName evidence="2">DUF3179 domain-containing protein</fullName>
    </submittedName>
</protein>
<keyword evidence="1" id="KW-1133">Transmembrane helix</keyword>
<dbReference type="InterPro" id="IPR021516">
    <property type="entry name" value="DUF3179"/>
</dbReference>
<reference evidence="2" key="1">
    <citation type="submission" date="2020-09" db="EMBL/GenBank/DDBJ databases">
        <authorList>
            <person name="Kim M.K."/>
        </authorList>
    </citation>
    <scope>NUCLEOTIDE SEQUENCE</scope>
    <source>
        <strain evidence="2">BT702</strain>
    </source>
</reference>
<dbReference type="EMBL" id="JACWZY010000050">
    <property type="protein sequence ID" value="MBD2705261.1"/>
    <property type="molecule type" value="Genomic_DNA"/>
</dbReference>
<dbReference type="Pfam" id="PF11376">
    <property type="entry name" value="DUF3179"/>
    <property type="match status" value="1"/>
</dbReference>
<name>A0A927GA51_9BACT</name>
<evidence type="ECO:0000313" key="3">
    <source>
        <dbReference type="Proteomes" id="UP000598820"/>
    </source>
</evidence>
<evidence type="ECO:0000313" key="2">
    <source>
        <dbReference type="EMBL" id="MBD2705261.1"/>
    </source>
</evidence>
<accession>A0A927GA51</accession>
<dbReference type="AlphaFoldDB" id="A0A927GA51"/>
<feature type="transmembrane region" description="Helical" evidence="1">
    <location>
        <begin position="84"/>
        <end position="103"/>
    </location>
</feature>
<keyword evidence="1" id="KW-0812">Transmembrane</keyword>
<dbReference type="RefSeq" id="WP_190892518.1">
    <property type="nucleotide sequence ID" value="NZ_JACWZY010000050.1"/>
</dbReference>
<comment type="caution">
    <text evidence="2">The sequence shown here is derived from an EMBL/GenBank/DDBJ whole genome shotgun (WGS) entry which is preliminary data.</text>
</comment>
<gene>
    <name evidence="2" type="ORF">IC229_31880</name>
</gene>
<sequence>MKRPFLLFFILTLLLILFEIARVYFIMPFPGSQLGLDGTSAQASLGQVELAYWLHTNGVWLRVLGLLLLAYPAFLVISKPRQTWQRYVAGLLLIVYGGVLYMVNQEMMADHMFLQPRHKQVVPLSQNKISLDKLVLGFAADGQATAYPIQLIGYHHQVRDTVGGQSVMVTYCTVCRTGRVFSPVAAGKTDEFRLVGMDHFNAMFEDKNTGSWWRQATGEAIAGPLRGQTLPELSARQMTLREWAAEHPNTRVLQADTTFATEFSQMKNYERGLSKGKLTRRDSVSWQPKSWVIGVETGNHTKAFDWNQLQEKRIMSDAVGSEPVLVALSSDNVSFGVWSRRIHSRLLTFHYVAGQLIDLETRSQWTWRGRSVSGPLAGTQLTAVPNAYQEFWHSWHSFHPDTEI</sequence>